<gene>
    <name evidence="1" type="ORF">EHT25_31140</name>
</gene>
<dbReference type="EMBL" id="RQJO01000016">
    <property type="protein sequence ID" value="RRA98124.1"/>
    <property type="molecule type" value="Genomic_DNA"/>
</dbReference>
<dbReference type="Proteomes" id="UP000271925">
    <property type="component" value="Unassembled WGS sequence"/>
</dbReference>
<evidence type="ECO:0000313" key="2">
    <source>
        <dbReference type="Proteomes" id="UP000271925"/>
    </source>
</evidence>
<dbReference type="InterPro" id="IPR036052">
    <property type="entry name" value="TrpB-like_PALP_sf"/>
</dbReference>
<sequence>MILAPETTLTADVEDKLEQLWKLVGNTPMLELYYTDQGQPRSLYVTCEHYNLTGSMKDRIKLQRKMGPKARVVTVLCDSHKKYLSTDPVRQEPIKPGYVAPGIEFTKYRSISCLSVSLSSEL</sequence>
<accession>A0A3P1BAS5</accession>
<organism evidence="1 2">
    <name type="scientific">Larkinella rosea</name>
    <dbReference type="NCBI Taxonomy" id="2025312"/>
    <lineage>
        <taxon>Bacteria</taxon>
        <taxon>Pseudomonadati</taxon>
        <taxon>Bacteroidota</taxon>
        <taxon>Cytophagia</taxon>
        <taxon>Cytophagales</taxon>
        <taxon>Spirosomataceae</taxon>
        <taxon>Larkinella</taxon>
    </lineage>
</organism>
<comment type="caution">
    <text evidence="1">The sequence shown here is derived from an EMBL/GenBank/DDBJ whole genome shotgun (WGS) entry which is preliminary data.</text>
</comment>
<dbReference type="RefSeq" id="WP_124879364.1">
    <property type="nucleotide sequence ID" value="NZ_RQJO01000016.1"/>
</dbReference>
<dbReference type="SUPFAM" id="SSF53686">
    <property type="entry name" value="Tryptophan synthase beta subunit-like PLP-dependent enzymes"/>
    <property type="match status" value="1"/>
</dbReference>
<name>A0A3P1BAS5_9BACT</name>
<dbReference type="Gene3D" id="3.40.50.1100">
    <property type="match status" value="2"/>
</dbReference>
<protein>
    <submittedName>
        <fullName evidence="1">Uncharacterized protein</fullName>
    </submittedName>
</protein>
<reference evidence="1 2" key="1">
    <citation type="submission" date="2018-11" db="EMBL/GenBank/DDBJ databases">
        <authorList>
            <person name="Zhou Z."/>
            <person name="Wang G."/>
        </authorList>
    </citation>
    <scope>NUCLEOTIDE SEQUENCE [LARGE SCALE GENOMIC DNA]</scope>
    <source>
        <strain evidence="1 2">KCTC52004</strain>
    </source>
</reference>
<dbReference type="OrthoDB" id="9808024at2"/>
<evidence type="ECO:0000313" key="1">
    <source>
        <dbReference type="EMBL" id="RRA98124.1"/>
    </source>
</evidence>
<dbReference type="AlphaFoldDB" id="A0A3P1BAS5"/>
<keyword evidence="2" id="KW-1185">Reference proteome</keyword>
<proteinExistence type="predicted"/>